<protein>
    <submittedName>
        <fullName evidence="1">Uncharacterized protein</fullName>
    </submittedName>
</protein>
<reference evidence="1 2" key="1">
    <citation type="submission" date="2017-03" db="EMBL/GenBank/DDBJ databases">
        <title>Complete Genome Sequence of Vibrio vulnificus FORC_053.</title>
        <authorList>
            <consortium name="Food-borne Pathogen Omics Research Center"/>
            <person name="Chung H.Y."/>
            <person name="Na E.J."/>
            <person name="Song J.S."/>
            <person name="Kim H."/>
            <person name="Lee J.-H."/>
            <person name="Ryu S."/>
            <person name="Choi S.H."/>
        </authorList>
    </citation>
    <scope>NUCLEOTIDE SEQUENCE [LARGE SCALE GENOMIC DNA]</scope>
    <source>
        <strain evidence="1 2">FORC_053</strain>
    </source>
</reference>
<evidence type="ECO:0000313" key="1">
    <source>
        <dbReference type="EMBL" id="AXX63473.1"/>
    </source>
</evidence>
<accession>A0AAN1UFJ8</accession>
<dbReference type="AlphaFoldDB" id="A0AAN1UFJ8"/>
<dbReference type="Proteomes" id="UP000263418">
    <property type="component" value="Chromosome 3"/>
</dbReference>
<sequence>MSCCNLLQVSPNSLSGQFFGNIDYISFDFKSIIHSLSNSQWFRPTSSKPSNDAILSHSKLLSERALSSTFNIMVIDFSNFDSLETIKADSLYHSIHNLAELHDISAVFAVNTYKVHMQGLNGIFDLWGFDEVVANMFIKDMNSKPIGLEFETYRINHLTSI</sequence>
<name>A0AAN1UFJ8_VIBVL</name>
<evidence type="ECO:0000313" key="2">
    <source>
        <dbReference type="Proteomes" id="UP000263418"/>
    </source>
</evidence>
<organism evidence="1 2">
    <name type="scientific">Vibrio vulnificus</name>
    <dbReference type="NCBI Taxonomy" id="672"/>
    <lineage>
        <taxon>Bacteria</taxon>
        <taxon>Pseudomonadati</taxon>
        <taxon>Pseudomonadota</taxon>
        <taxon>Gammaproteobacteria</taxon>
        <taxon>Vibrionales</taxon>
        <taxon>Vibrionaceae</taxon>
        <taxon>Vibrio</taxon>
    </lineage>
</organism>
<dbReference type="RefSeq" id="WP_118895143.1">
    <property type="nucleotide sequence ID" value="NZ_CP019292.1"/>
</dbReference>
<gene>
    <name evidence="1" type="ORF">FORC53_5134</name>
</gene>
<dbReference type="EMBL" id="CP019292">
    <property type="protein sequence ID" value="AXX63473.1"/>
    <property type="molecule type" value="Genomic_DNA"/>
</dbReference>
<proteinExistence type="predicted"/>